<dbReference type="Gramene" id="KRH08600">
    <property type="protein sequence ID" value="KRH08600"/>
    <property type="gene ID" value="GLYMA_16G160300"/>
</dbReference>
<reference evidence="4" key="2">
    <citation type="submission" date="2018-02" db="UniProtKB">
        <authorList>
            <consortium name="EnsemblPlants"/>
        </authorList>
    </citation>
    <scope>IDENTIFICATION</scope>
    <source>
        <strain evidence="4">Williams 82</strain>
    </source>
</reference>
<sequence>MAKKTSAMNLAFILILLCASNVFVCRGEWEPTWSSRAAEEAEAVAAIPCSGHGRVYLDGLILKGHEPVCECNPCYGGSDCSKLLSDCAANAAGWVAPHVLLYDMFDICLNYHSCEWDYLSEDSEA</sequence>
<keyword evidence="1" id="KW-0732">Signal</keyword>
<dbReference type="STRING" id="3847.K7MHN0"/>
<name>K7MHN0_SOYBN</name>
<protein>
    <recommendedName>
        <fullName evidence="2">Alliinase EGF-like domain-containing protein</fullName>
    </recommendedName>
</protein>
<dbReference type="PaxDb" id="3847-GLYMA16G27611.1"/>
<dbReference type="Proteomes" id="UP000008827">
    <property type="component" value="Chromosome 16"/>
</dbReference>
<organism evidence="4">
    <name type="scientific">Glycine max</name>
    <name type="common">Soybean</name>
    <name type="synonym">Glycine hispida</name>
    <dbReference type="NCBI Taxonomy" id="3847"/>
    <lineage>
        <taxon>Eukaryota</taxon>
        <taxon>Viridiplantae</taxon>
        <taxon>Streptophyta</taxon>
        <taxon>Embryophyta</taxon>
        <taxon>Tracheophyta</taxon>
        <taxon>Spermatophyta</taxon>
        <taxon>Magnoliopsida</taxon>
        <taxon>eudicotyledons</taxon>
        <taxon>Gunneridae</taxon>
        <taxon>Pentapetalae</taxon>
        <taxon>rosids</taxon>
        <taxon>fabids</taxon>
        <taxon>Fabales</taxon>
        <taxon>Fabaceae</taxon>
        <taxon>Papilionoideae</taxon>
        <taxon>50 kb inversion clade</taxon>
        <taxon>NPAAA clade</taxon>
        <taxon>indigoferoid/millettioid clade</taxon>
        <taxon>Phaseoleae</taxon>
        <taxon>Glycine</taxon>
        <taxon>Glycine subgen. Soja</taxon>
    </lineage>
</organism>
<dbReference type="Gene3D" id="2.10.25.30">
    <property type="entry name" value="EGF-like, alliinase"/>
    <property type="match status" value="1"/>
</dbReference>
<reference evidence="3" key="3">
    <citation type="submission" date="2018-07" db="EMBL/GenBank/DDBJ databases">
        <title>WGS assembly of Glycine max.</title>
        <authorList>
            <person name="Schmutz J."/>
            <person name="Cannon S."/>
            <person name="Schlueter J."/>
            <person name="Ma J."/>
            <person name="Mitros T."/>
            <person name="Nelson W."/>
            <person name="Hyten D."/>
            <person name="Song Q."/>
            <person name="Thelen J."/>
            <person name="Cheng J."/>
            <person name="Xu D."/>
            <person name="Hellsten U."/>
            <person name="May G."/>
            <person name="Yu Y."/>
            <person name="Sakurai T."/>
            <person name="Umezawa T."/>
            <person name="Bhattacharyya M."/>
            <person name="Sandhu D."/>
            <person name="Valliyodan B."/>
            <person name="Lindquist E."/>
            <person name="Peto M."/>
            <person name="Grant D."/>
            <person name="Shu S."/>
            <person name="Goodstein D."/>
            <person name="Barry K."/>
            <person name="Futrell-Griggs M."/>
            <person name="Abernathy B."/>
            <person name="Du J."/>
            <person name="Tian Z."/>
            <person name="Zhu L."/>
            <person name="Gill N."/>
            <person name="Joshi T."/>
            <person name="Libault M."/>
            <person name="Sethuraman A."/>
            <person name="Zhang X."/>
            <person name="Shinozaki K."/>
            <person name="Nguyen H."/>
            <person name="Wing R."/>
            <person name="Cregan P."/>
            <person name="Specht J."/>
            <person name="Grimwood J."/>
            <person name="Rokhsar D."/>
            <person name="Stacey G."/>
            <person name="Shoemaker R."/>
            <person name="Jackson S."/>
        </authorList>
    </citation>
    <scope>NUCLEOTIDE SEQUENCE</scope>
    <source>
        <tissue evidence="3">Callus</tissue>
    </source>
</reference>
<dbReference type="HOGENOM" id="CLU_1996682_0_0_1"/>
<proteinExistence type="predicted"/>
<evidence type="ECO:0000313" key="4">
    <source>
        <dbReference type="EnsemblPlants" id="KRH08600"/>
    </source>
</evidence>
<evidence type="ECO:0000256" key="1">
    <source>
        <dbReference type="SAM" id="SignalP"/>
    </source>
</evidence>
<dbReference type="InterPro" id="IPR037029">
    <property type="entry name" value="Alliinase_N_sf"/>
</dbReference>
<dbReference type="GO" id="GO:0016846">
    <property type="term" value="F:carbon-sulfur lyase activity"/>
    <property type="evidence" value="ECO:0007669"/>
    <property type="project" value="InterPro"/>
</dbReference>
<dbReference type="EMBL" id="CM000849">
    <property type="protein sequence ID" value="KRH08600.1"/>
    <property type="molecule type" value="Genomic_DNA"/>
</dbReference>
<evidence type="ECO:0000259" key="2">
    <source>
        <dbReference type="Pfam" id="PF04863"/>
    </source>
</evidence>
<keyword evidence="5" id="KW-1185">Reference proteome</keyword>
<dbReference type="Pfam" id="PF04863">
    <property type="entry name" value="EGF_alliinase"/>
    <property type="match status" value="1"/>
</dbReference>
<dbReference type="AlphaFoldDB" id="K7MHN0"/>
<feature type="chain" id="PRO_5014581767" description="Alliinase EGF-like domain-containing protein" evidence="1">
    <location>
        <begin position="28"/>
        <end position="125"/>
    </location>
</feature>
<dbReference type="EnsemblPlants" id="KRH08600">
    <property type="protein sequence ID" value="KRH08600"/>
    <property type="gene ID" value="GLYMA_16G160300"/>
</dbReference>
<dbReference type="InParanoid" id="K7MHN0"/>
<dbReference type="InterPro" id="IPR006947">
    <property type="entry name" value="EGF_alliinase"/>
</dbReference>
<evidence type="ECO:0000313" key="3">
    <source>
        <dbReference type="EMBL" id="KRH08600.1"/>
    </source>
</evidence>
<gene>
    <name evidence="3" type="ORF">GLYMA_16G160300</name>
</gene>
<feature type="domain" description="Alliinase EGF-like" evidence="2">
    <location>
        <begin position="32"/>
        <end position="87"/>
    </location>
</feature>
<feature type="signal peptide" evidence="1">
    <location>
        <begin position="1"/>
        <end position="27"/>
    </location>
</feature>
<accession>K7MHN0</accession>
<dbReference type="SMR" id="K7MHN0"/>
<reference evidence="3 4" key="1">
    <citation type="journal article" date="2010" name="Nature">
        <title>Genome sequence of the palaeopolyploid soybean.</title>
        <authorList>
            <person name="Schmutz J."/>
            <person name="Cannon S.B."/>
            <person name="Schlueter J."/>
            <person name="Ma J."/>
            <person name="Mitros T."/>
            <person name="Nelson W."/>
            <person name="Hyten D.L."/>
            <person name="Song Q."/>
            <person name="Thelen J.J."/>
            <person name="Cheng J."/>
            <person name="Xu D."/>
            <person name="Hellsten U."/>
            <person name="May G.D."/>
            <person name="Yu Y."/>
            <person name="Sakurai T."/>
            <person name="Umezawa T."/>
            <person name="Bhattacharyya M.K."/>
            <person name="Sandhu D."/>
            <person name="Valliyodan B."/>
            <person name="Lindquist E."/>
            <person name="Peto M."/>
            <person name="Grant D."/>
            <person name="Shu S."/>
            <person name="Goodstein D."/>
            <person name="Barry K."/>
            <person name="Futrell-Griggs M."/>
            <person name="Abernathy B."/>
            <person name="Du J."/>
            <person name="Tian Z."/>
            <person name="Zhu L."/>
            <person name="Gill N."/>
            <person name="Joshi T."/>
            <person name="Libault M."/>
            <person name="Sethuraman A."/>
            <person name="Zhang X.-C."/>
            <person name="Shinozaki K."/>
            <person name="Nguyen H.T."/>
            <person name="Wing R.A."/>
            <person name="Cregan P."/>
            <person name="Specht J."/>
            <person name="Grimwood J."/>
            <person name="Rokhsar D."/>
            <person name="Stacey G."/>
            <person name="Shoemaker R.C."/>
            <person name="Jackson S.A."/>
        </authorList>
    </citation>
    <scope>NUCLEOTIDE SEQUENCE [LARGE SCALE GENOMIC DNA]</scope>
    <source>
        <strain evidence="4">cv. Williams 82</strain>
        <tissue evidence="3">Callus</tissue>
    </source>
</reference>
<evidence type="ECO:0000313" key="5">
    <source>
        <dbReference type="Proteomes" id="UP000008827"/>
    </source>
</evidence>
<dbReference type="OMA" id="RYHFATY"/>